<feature type="transmembrane region" description="Helical" evidence="1">
    <location>
        <begin position="83"/>
        <end position="102"/>
    </location>
</feature>
<keyword evidence="1" id="KW-0472">Membrane</keyword>
<name>A0A7S0TE53_9EUKA</name>
<keyword evidence="1" id="KW-1133">Transmembrane helix</keyword>
<protein>
    <submittedName>
        <fullName evidence="2">Uncharacterized protein</fullName>
    </submittedName>
</protein>
<proteinExistence type="predicted"/>
<reference evidence="2" key="1">
    <citation type="submission" date="2021-01" db="EMBL/GenBank/DDBJ databases">
        <authorList>
            <person name="Corre E."/>
            <person name="Pelletier E."/>
            <person name="Niang G."/>
            <person name="Scheremetjew M."/>
            <person name="Finn R."/>
            <person name="Kale V."/>
            <person name="Holt S."/>
            <person name="Cochrane G."/>
            <person name="Meng A."/>
            <person name="Brown T."/>
            <person name="Cohen L."/>
        </authorList>
    </citation>
    <scope>NUCLEOTIDE SEQUENCE</scope>
</reference>
<accession>A0A7S0TE53</accession>
<feature type="transmembrane region" description="Helical" evidence="1">
    <location>
        <begin position="50"/>
        <end position="68"/>
    </location>
</feature>
<feature type="transmembrane region" description="Helical" evidence="1">
    <location>
        <begin position="20"/>
        <end position="38"/>
    </location>
</feature>
<dbReference type="AlphaFoldDB" id="A0A7S0TE53"/>
<gene>
    <name evidence="2" type="ORF">EMAR1385_LOCUS838</name>
</gene>
<evidence type="ECO:0000313" key="2">
    <source>
        <dbReference type="EMBL" id="CAD8731959.1"/>
    </source>
</evidence>
<sequence>MDDVASLHYDESPKAQYLRYLIWFIVGVFVITVTIVALDKGFKSGQHGHAFLGIALLLFALTTFYLQYKIVMGDLQDVARIPVYLQLVLTVFLGIAILIVVYSNWHSPEFDCYYDSPGTFVRSTGSPQCWRPPSCFHSSTNCLFYLPQTSGASSTDICSSVSSKTNDTTKTTEYTCSYTLQAPTTTSSTSSTTAKPLESMHMHDDIHADVDINDIY</sequence>
<evidence type="ECO:0000256" key="1">
    <source>
        <dbReference type="SAM" id="Phobius"/>
    </source>
</evidence>
<organism evidence="2">
    <name type="scientific">Elphidium margaritaceum</name>
    <dbReference type="NCBI Taxonomy" id="933848"/>
    <lineage>
        <taxon>Eukaryota</taxon>
        <taxon>Sar</taxon>
        <taxon>Rhizaria</taxon>
        <taxon>Retaria</taxon>
        <taxon>Foraminifera</taxon>
        <taxon>Rotaliida</taxon>
        <taxon>Elphidiidae</taxon>
        <taxon>Elphidium</taxon>
    </lineage>
</organism>
<keyword evidence="1" id="KW-0812">Transmembrane</keyword>
<dbReference type="EMBL" id="HBFI01001203">
    <property type="protein sequence ID" value="CAD8731959.1"/>
    <property type="molecule type" value="Transcribed_RNA"/>
</dbReference>